<protein>
    <submittedName>
        <fullName evidence="1">Uncharacterized protein</fullName>
    </submittedName>
</protein>
<name>A0A140DWF8_9FIRM</name>
<gene>
    <name evidence="1" type="ORF">AALO17_18510</name>
</gene>
<dbReference type="KEGG" id="fro:AALO17_18510"/>
<sequence length="50" mass="5883">MVGRWRKRAEGGLLQVSETETAGILTVHRDQIREDSRWDRPRQAIYRGCK</sequence>
<dbReference type="STRING" id="1702221.AALO17_18510"/>
<dbReference type="GeneID" id="78479319"/>
<dbReference type="AlphaFoldDB" id="A0A140DWF8"/>
<dbReference type="EMBL" id="CP011391">
    <property type="protein sequence ID" value="AMK54985.1"/>
    <property type="molecule type" value="Genomic_DNA"/>
</dbReference>
<dbReference type="RefSeq" id="WP_158507767.1">
    <property type="nucleotide sequence ID" value="NZ_CAKOCV010000006.1"/>
</dbReference>
<accession>A0A140DWF8</accession>
<evidence type="ECO:0000313" key="2">
    <source>
        <dbReference type="Proteomes" id="UP000069771"/>
    </source>
</evidence>
<proteinExistence type="predicted"/>
<evidence type="ECO:0000313" key="1">
    <source>
        <dbReference type="EMBL" id="AMK54985.1"/>
    </source>
</evidence>
<keyword evidence="2" id="KW-1185">Reference proteome</keyword>
<dbReference type="Proteomes" id="UP000069771">
    <property type="component" value="Chromosome"/>
</dbReference>
<organism evidence="1 2">
    <name type="scientific">Faecalibaculum rodentium</name>
    <dbReference type="NCBI Taxonomy" id="1702221"/>
    <lineage>
        <taxon>Bacteria</taxon>
        <taxon>Bacillati</taxon>
        <taxon>Bacillota</taxon>
        <taxon>Erysipelotrichia</taxon>
        <taxon>Erysipelotrichales</taxon>
        <taxon>Erysipelotrichaceae</taxon>
        <taxon>Faecalibaculum</taxon>
    </lineage>
</organism>
<reference evidence="1 2" key="1">
    <citation type="journal article" date="2016" name="Gut Pathog.">
        <title>Whole genome sequencing of "Faecalibaculum rodentium" ALO17, isolated from C57BL/6J laboratory mouse feces.</title>
        <authorList>
            <person name="Lim S."/>
            <person name="Chang D.H."/>
            <person name="Ahn S."/>
            <person name="Kim B.C."/>
        </authorList>
    </citation>
    <scope>NUCLEOTIDE SEQUENCE [LARGE SCALE GENOMIC DNA]</scope>
    <source>
        <strain evidence="1 2">Alo17</strain>
    </source>
</reference>